<sequence>MNNEPPQDSERVYVRQVVSKADTRLACVEDEIALLEERLEVLLRERTVLSEYRTKNVGILSPLRRVPPEILGQIFSWSLPTDEQVKSPEYRPNPKDSPWVLTWVSSRWRAIAVSTHSLWSLIYVDADGFLHSLLMIQTQVQRASAGNFLSTVHVFFNCIVHLQKCNNE</sequence>
<keyword evidence="3" id="KW-1185">Reference proteome</keyword>
<protein>
    <recommendedName>
        <fullName evidence="4">F-box domain-containing protein</fullName>
    </recommendedName>
</protein>
<accession>A0AAD7AYJ3</accession>
<keyword evidence="1" id="KW-0175">Coiled coil</keyword>
<evidence type="ECO:0008006" key="4">
    <source>
        <dbReference type="Google" id="ProtNLM"/>
    </source>
</evidence>
<evidence type="ECO:0000313" key="3">
    <source>
        <dbReference type="Proteomes" id="UP001221142"/>
    </source>
</evidence>
<dbReference type="AlphaFoldDB" id="A0AAD7AYJ3"/>
<gene>
    <name evidence="2" type="ORF">FB45DRAFT_770259</name>
</gene>
<dbReference type="EMBL" id="JARKIF010000124">
    <property type="protein sequence ID" value="KAJ7603793.1"/>
    <property type="molecule type" value="Genomic_DNA"/>
</dbReference>
<feature type="coiled-coil region" evidence="1">
    <location>
        <begin position="18"/>
        <end position="45"/>
    </location>
</feature>
<proteinExistence type="predicted"/>
<evidence type="ECO:0000313" key="2">
    <source>
        <dbReference type="EMBL" id="KAJ7603793.1"/>
    </source>
</evidence>
<evidence type="ECO:0000256" key="1">
    <source>
        <dbReference type="SAM" id="Coils"/>
    </source>
</evidence>
<organism evidence="2 3">
    <name type="scientific">Roridomyces roridus</name>
    <dbReference type="NCBI Taxonomy" id="1738132"/>
    <lineage>
        <taxon>Eukaryota</taxon>
        <taxon>Fungi</taxon>
        <taxon>Dikarya</taxon>
        <taxon>Basidiomycota</taxon>
        <taxon>Agaricomycotina</taxon>
        <taxon>Agaricomycetes</taxon>
        <taxon>Agaricomycetidae</taxon>
        <taxon>Agaricales</taxon>
        <taxon>Marasmiineae</taxon>
        <taxon>Mycenaceae</taxon>
        <taxon>Roridomyces</taxon>
    </lineage>
</organism>
<reference evidence="2" key="1">
    <citation type="submission" date="2023-03" db="EMBL/GenBank/DDBJ databases">
        <title>Massive genome expansion in bonnet fungi (Mycena s.s.) driven by repeated elements and novel gene families across ecological guilds.</title>
        <authorList>
            <consortium name="Lawrence Berkeley National Laboratory"/>
            <person name="Harder C.B."/>
            <person name="Miyauchi S."/>
            <person name="Viragh M."/>
            <person name="Kuo A."/>
            <person name="Thoen E."/>
            <person name="Andreopoulos B."/>
            <person name="Lu D."/>
            <person name="Skrede I."/>
            <person name="Drula E."/>
            <person name="Henrissat B."/>
            <person name="Morin E."/>
            <person name="Kohler A."/>
            <person name="Barry K."/>
            <person name="LaButti K."/>
            <person name="Morin E."/>
            <person name="Salamov A."/>
            <person name="Lipzen A."/>
            <person name="Mereny Z."/>
            <person name="Hegedus B."/>
            <person name="Baldrian P."/>
            <person name="Stursova M."/>
            <person name="Weitz H."/>
            <person name="Taylor A."/>
            <person name="Grigoriev I.V."/>
            <person name="Nagy L.G."/>
            <person name="Martin F."/>
            <person name="Kauserud H."/>
        </authorList>
    </citation>
    <scope>NUCLEOTIDE SEQUENCE</scope>
    <source>
        <strain evidence="2">9284</strain>
    </source>
</reference>
<name>A0AAD7AYJ3_9AGAR</name>
<comment type="caution">
    <text evidence="2">The sequence shown here is derived from an EMBL/GenBank/DDBJ whole genome shotgun (WGS) entry which is preliminary data.</text>
</comment>
<dbReference type="Proteomes" id="UP001221142">
    <property type="component" value="Unassembled WGS sequence"/>
</dbReference>